<reference evidence="5" key="2">
    <citation type="submission" date="2018-04" db="EMBL/GenBank/DDBJ databases">
        <title>OnivRS2 (Oryza nivara Reference Sequence Version 2).</title>
        <authorList>
            <person name="Zhang J."/>
            <person name="Kudrna D."/>
            <person name="Lee S."/>
            <person name="Talag J."/>
            <person name="Rajasekar S."/>
            <person name="Welchert J."/>
            <person name="Hsing Y.-I."/>
            <person name="Wing R.A."/>
        </authorList>
    </citation>
    <scope>NUCLEOTIDE SEQUENCE [LARGE SCALE GENOMIC DNA]</scope>
    <source>
        <strain evidence="5">SL10</strain>
    </source>
</reference>
<keyword evidence="2" id="KW-0677">Repeat</keyword>
<dbReference type="eggNOG" id="ENOG502R3IV">
    <property type="taxonomic scope" value="Eukaryota"/>
</dbReference>
<reference evidence="5" key="1">
    <citation type="submission" date="2015-04" db="UniProtKB">
        <authorList>
            <consortium name="EnsemblPlants"/>
        </authorList>
    </citation>
    <scope>IDENTIFICATION</scope>
    <source>
        <strain evidence="5">SL10</strain>
    </source>
</reference>
<dbReference type="Gramene" id="ONIVA03G35380.1">
    <property type="protein sequence ID" value="ONIVA03G35380.1"/>
    <property type="gene ID" value="ONIVA03G35380"/>
</dbReference>
<comment type="similarity">
    <text evidence="1">Belongs to the LEA type SMP family.</text>
</comment>
<dbReference type="PANTHER" id="PTHR31174:SF4">
    <property type="entry name" value="OS03G0747500 PROTEIN"/>
    <property type="match status" value="1"/>
</dbReference>
<evidence type="ECO:0000313" key="6">
    <source>
        <dbReference type="Proteomes" id="UP000006591"/>
    </source>
</evidence>
<dbReference type="Proteomes" id="UP000006591">
    <property type="component" value="Chromosome 3"/>
</dbReference>
<dbReference type="EnsemblPlants" id="ONIVA03G35380.1">
    <property type="protein sequence ID" value="ONIVA03G35380.1"/>
    <property type="gene ID" value="ONIVA03G35380"/>
</dbReference>
<sequence length="214" mass="21242">MAQVQARRPRGGECQSHQVVQPDGGDGDAERRLIAPADASGQAAHGGGPVVEVDDAYDSKVKIGEALEAAARAVGDQPVRGSDAAAISAAEASAGAGVVPGGVAEQAQAAADANAGAAPPAEDTAITIGDVLAWNATAMLPTEKAVTAEDAAAAAGAEVEKDPGEGTRPYGVSAALAAAAKHDREDAECQSKRSAQPRAADECTPALAEQFDQI</sequence>
<accession>A0A0E0GTM9</accession>
<keyword evidence="6" id="KW-1185">Reference proteome</keyword>
<dbReference type="PANTHER" id="PTHR31174">
    <property type="entry name" value="SEED MATURATION FAMILY PROTEIN"/>
    <property type="match status" value="1"/>
</dbReference>
<evidence type="ECO:0000313" key="5">
    <source>
        <dbReference type="EnsemblPlants" id="ONIVA03G35380.1"/>
    </source>
</evidence>
<evidence type="ECO:0000256" key="1">
    <source>
        <dbReference type="ARBA" id="ARBA00010733"/>
    </source>
</evidence>
<organism evidence="5">
    <name type="scientific">Oryza nivara</name>
    <name type="common">Indian wild rice</name>
    <name type="synonym">Oryza sativa f. spontanea</name>
    <dbReference type="NCBI Taxonomy" id="4536"/>
    <lineage>
        <taxon>Eukaryota</taxon>
        <taxon>Viridiplantae</taxon>
        <taxon>Streptophyta</taxon>
        <taxon>Embryophyta</taxon>
        <taxon>Tracheophyta</taxon>
        <taxon>Spermatophyta</taxon>
        <taxon>Magnoliopsida</taxon>
        <taxon>Liliopsida</taxon>
        <taxon>Poales</taxon>
        <taxon>Poaceae</taxon>
        <taxon>BOP clade</taxon>
        <taxon>Oryzoideae</taxon>
        <taxon>Oryzeae</taxon>
        <taxon>Oryzinae</taxon>
        <taxon>Oryza</taxon>
    </lineage>
</organism>
<evidence type="ECO:0000256" key="3">
    <source>
        <dbReference type="SAM" id="MobiDB-lite"/>
    </source>
</evidence>
<dbReference type="OMA" id="LTWEATM"/>
<protein>
    <recommendedName>
        <fullName evidence="4">SMP domain-containing protein</fullName>
    </recommendedName>
</protein>
<dbReference type="InterPro" id="IPR007011">
    <property type="entry name" value="LEA_SMP_dom"/>
</dbReference>
<feature type="domain" description="SMP" evidence="4">
    <location>
        <begin position="61"/>
        <end position="116"/>
    </location>
</feature>
<evidence type="ECO:0000256" key="2">
    <source>
        <dbReference type="ARBA" id="ARBA00022737"/>
    </source>
</evidence>
<dbReference type="Pfam" id="PF04927">
    <property type="entry name" value="SMP"/>
    <property type="match status" value="2"/>
</dbReference>
<name>A0A0E0GTM9_ORYNI</name>
<feature type="domain" description="SMP" evidence="4">
    <location>
        <begin position="126"/>
        <end position="182"/>
    </location>
</feature>
<evidence type="ECO:0000259" key="4">
    <source>
        <dbReference type="Pfam" id="PF04927"/>
    </source>
</evidence>
<feature type="region of interest" description="Disordered" evidence="3">
    <location>
        <begin position="1"/>
        <end position="52"/>
    </location>
</feature>
<dbReference type="HOGENOM" id="CLU_115598_0_0_1"/>
<dbReference type="AlphaFoldDB" id="A0A0E0GTM9"/>
<dbReference type="STRING" id="4536.A0A0E0GTM9"/>
<feature type="region of interest" description="Disordered" evidence="3">
    <location>
        <begin position="183"/>
        <end position="214"/>
    </location>
</feature>
<proteinExistence type="inferred from homology"/>
<dbReference type="InterPro" id="IPR042971">
    <property type="entry name" value="LEA_SMP"/>
</dbReference>